<dbReference type="InterPro" id="IPR038488">
    <property type="entry name" value="Integrase_DNA-bd_sf"/>
</dbReference>
<evidence type="ECO:0000313" key="7">
    <source>
        <dbReference type="EMBL" id="TWT19797.1"/>
    </source>
</evidence>
<evidence type="ECO:0000256" key="3">
    <source>
        <dbReference type="ARBA" id="ARBA00023125"/>
    </source>
</evidence>
<dbReference type="OrthoDB" id="9795573at2"/>
<organism evidence="7 8">
    <name type="scientific">Luteimonas wenzhouensis</name>
    <dbReference type="NCBI Taxonomy" id="2599615"/>
    <lineage>
        <taxon>Bacteria</taxon>
        <taxon>Pseudomonadati</taxon>
        <taxon>Pseudomonadota</taxon>
        <taxon>Gammaproteobacteria</taxon>
        <taxon>Lysobacterales</taxon>
        <taxon>Lysobacteraceae</taxon>
        <taxon>Luteimonas</taxon>
    </lineage>
</organism>
<dbReference type="InterPro" id="IPR050808">
    <property type="entry name" value="Phage_Integrase"/>
</dbReference>
<evidence type="ECO:0000256" key="1">
    <source>
        <dbReference type="ARBA" id="ARBA00008857"/>
    </source>
</evidence>
<keyword evidence="4" id="KW-0233">DNA recombination</keyword>
<dbReference type="InterPro" id="IPR002104">
    <property type="entry name" value="Integrase_catalytic"/>
</dbReference>
<evidence type="ECO:0000256" key="2">
    <source>
        <dbReference type="ARBA" id="ARBA00022908"/>
    </source>
</evidence>
<dbReference type="RefSeq" id="WP_146312418.1">
    <property type="nucleotide sequence ID" value="NZ_VOHE01000003.1"/>
</dbReference>
<evidence type="ECO:0000313" key="8">
    <source>
        <dbReference type="Proteomes" id="UP000315949"/>
    </source>
</evidence>
<protein>
    <submittedName>
        <fullName evidence="7">Integrase family protein</fullName>
    </submittedName>
</protein>
<dbReference type="Gene3D" id="1.10.443.10">
    <property type="entry name" value="Intergrase catalytic core"/>
    <property type="match status" value="1"/>
</dbReference>
<sequence length="411" mass="45248">MLFYFRYTKPDGTRDRVPLGEWEGSGGPLSLAAARERARELSARYRAGDRDLRAALEAEEREARRQREAAERAAQLEMERRQATLGALLTAYVDSLEARGKASAKAVRAAICRHVAKAWPRLWTTPADDLTADDLLSILTPLTDTGKLREAEKIRSYLQSAYSAGVKARTTASATPALRALRIRTNPTRDLGTIEGANKARSRALSATELRAYWRRISALPDRDGACLRFHLLTGGQRIEQLARATLADYDPDAGTLTLRDTKGRRPSARLHVVPLIPPAEDALHAMAPDRIGDYIFTATAGQSGMAASTAYARCRAVMEAMLAAGELPGGPFTIRDIRRTAETRLADLGFNSDVRAQLQSHGLGGVQARHYDRHDYLAEKRAALDALYNLVHESPSTVVPIRRERITRSA</sequence>
<dbReference type="Proteomes" id="UP000315949">
    <property type="component" value="Unassembled WGS sequence"/>
</dbReference>
<evidence type="ECO:0000259" key="6">
    <source>
        <dbReference type="PROSITE" id="PS51898"/>
    </source>
</evidence>
<reference evidence="7 8" key="1">
    <citation type="submission" date="2019-07" db="EMBL/GenBank/DDBJ databases">
        <title>Luteimonas sp. YD-1 nov., isolated from acidic soil.</title>
        <authorList>
            <person name="Zhou J."/>
        </authorList>
    </citation>
    <scope>NUCLEOTIDE SEQUENCE [LARGE SCALE GENOMIC DNA]</scope>
    <source>
        <strain evidence="7 8">YD-1</strain>
    </source>
</reference>
<dbReference type="InterPro" id="IPR010998">
    <property type="entry name" value="Integrase_recombinase_N"/>
</dbReference>
<feature type="domain" description="Tyr recombinase" evidence="6">
    <location>
        <begin position="200"/>
        <end position="386"/>
    </location>
</feature>
<keyword evidence="5" id="KW-0175">Coiled coil</keyword>
<dbReference type="PANTHER" id="PTHR30629:SF2">
    <property type="entry name" value="PROPHAGE INTEGRASE INTS-RELATED"/>
    <property type="match status" value="1"/>
</dbReference>
<dbReference type="InterPro" id="IPR013762">
    <property type="entry name" value="Integrase-like_cat_sf"/>
</dbReference>
<keyword evidence="2" id="KW-0229">DNA integration</keyword>
<gene>
    <name evidence="7" type="ORF">FQY79_08235</name>
</gene>
<keyword evidence="8" id="KW-1185">Reference proteome</keyword>
<keyword evidence="3" id="KW-0238">DNA-binding</keyword>
<dbReference type="InterPro" id="IPR011010">
    <property type="entry name" value="DNA_brk_join_enz"/>
</dbReference>
<dbReference type="EMBL" id="VOHE01000003">
    <property type="protein sequence ID" value="TWT19797.1"/>
    <property type="molecule type" value="Genomic_DNA"/>
</dbReference>
<dbReference type="GO" id="GO:0006310">
    <property type="term" value="P:DNA recombination"/>
    <property type="evidence" value="ECO:0007669"/>
    <property type="project" value="UniProtKB-KW"/>
</dbReference>
<feature type="coiled-coil region" evidence="5">
    <location>
        <begin position="49"/>
        <end position="80"/>
    </location>
</feature>
<dbReference type="SUPFAM" id="SSF56349">
    <property type="entry name" value="DNA breaking-rejoining enzymes"/>
    <property type="match status" value="1"/>
</dbReference>
<evidence type="ECO:0000256" key="5">
    <source>
        <dbReference type="SAM" id="Coils"/>
    </source>
</evidence>
<dbReference type="PROSITE" id="PS51898">
    <property type="entry name" value="TYR_RECOMBINASE"/>
    <property type="match status" value="1"/>
</dbReference>
<accession>A0A5C5U1A1</accession>
<name>A0A5C5U1A1_9GAMM</name>
<comment type="caution">
    <text evidence="7">The sequence shown here is derived from an EMBL/GenBank/DDBJ whole genome shotgun (WGS) entry which is preliminary data.</text>
</comment>
<dbReference type="Gene3D" id="1.10.150.130">
    <property type="match status" value="1"/>
</dbReference>
<evidence type="ECO:0000256" key="4">
    <source>
        <dbReference type="ARBA" id="ARBA00023172"/>
    </source>
</evidence>
<dbReference type="GO" id="GO:0015074">
    <property type="term" value="P:DNA integration"/>
    <property type="evidence" value="ECO:0007669"/>
    <property type="project" value="UniProtKB-KW"/>
</dbReference>
<dbReference type="Gene3D" id="3.30.160.390">
    <property type="entry name" value="Integrase, DNA-binding domain"/>
    <property type="match status" value="1"/>
</dbReference>
<dbReference type="PANTHER" id="PTHR30629">
    <property type="entry name" value="PROPHAGE INTEGRASE"/>
    <property type="match status" value="1"/>
</dbReference>
<comment type="similarity">
    <text evidence="1">Belongs to the 'phage' integrase family.</text>
</comment>
<dbReference type="GO" id="GO:0003677">
    <property type="term" value="F:DNA binding"/>
    <property type="evidence" value="ECO:0007669"/>
    <property type="project" value="UniProtKB-KW"/>
</dbReference>
<dbReference type="AlphaFoldDB" id="A0A5C5U1A1"/>
<proteinExistence type="inferred from homology"/>